<dbReference type="Proteomes" id="UP001597480">
    <property type="component" value="Unassembled WGS sequence"/>
</dbReference>
<dbReference type="SUPFAM" id="SSF49464">
    <property type="entry name" value="Carboxypeptidase regulatory domain-like"/>
    <property type="match status" value="1"/>
</dbReference>
<reference evidence="6" key="1">
    <citation type="journal article" date="2019" name="Int. J. Syst. Evol. Microbiol.">
        <title>The Global Catalogue of Microorganisms (GCM) 10K type strain sequencing project: providing services to taxonomists for standard genome sequencing and annotation.</title>
        <authorList>
            <consortium name="The Broad Institute Genomics Platform"/>
            <consortium name="The Broad Institute Genome Sequencing Center for Infectious Disease"/>
            <person name="Wu L."/>
            <person name="Ma J."/>
        </authorList>
    </citation>
    <scope>NUCLEOTIDE SEQUENCE [LARGE SCALE GENOMIC DNA]</scope>
    <source>
        <strain evidence="6">KCTC 42107</strain>
    </source>
</reference>
<dbReference type="InterPro" id="IPR013783">
    <property type="entry name" value="Ig-like_fold"/>
</dbReference>
<dbReference type="Pfam" id="PF24595">
    <property type="entry name" value="DUF7619"/>
    <property type="match status" value="1"/>
</dbReference>
<sequence length="725" mass="78935">MKKKLLFLAIILFTVVKGFSQTEAYPAPSINQCGSEVFDLTLQTPIILGNQDPEIFTVTYYTTQADAAANANPILNPAAFVSPMQQTIFAKVVNTDDDSSAITVFQISWVSGIFVPDLPDVSGCNSYELPFIEVGEYYSSPGGINQIPFGTVITQTQVVYVYKENDFGCSDESNFTVTIIQTPNFNAPQPITGCLMNNDGIAIYDLTSAIAQVTAGTTGYTCTFHQTQAAAEFGVNAIVNPQSYNSITGVVYISVVQTGTVSNCRWVAPIELIAIECNGNTITGFASLNFDNDCDTFEAAASGIPVYLTHNNDVYITYTNADGYYHFDNVPDGDNSVYVIVDANSIVSPLNYSIVMPTEANEKNFCITPQFEAVNDVAVTLFPITAARPGFPASYVLFYQNMGTVTQNGSITLQFDTNNLNFTNALPAMTQSGNMLTLDYVNLYPFQSKIAIVNFTVNVPQITPAGTILNFTATITPLTGDVNPIDNTSVFSQTVINSYDPNDIAVREGEFITEAQTNDYLNYTIRFQNMGTANAENVRVVVGLDENLDWSTFQAVSASDEFTVKHTGNEVEFMFTGIDLAFENEATGIVPESNGYIIYRIKPKTSVTIGDSMSAQADIYFDFNDPITTNQVTTTVQNVLGTGENNISLFKVYPNPASESVNLHLSDNETNGFDVTVIDMLGKTVLKNTYTINEASLNIAALNSGVYFISITSNGKHQVKKLIIK</sequence>
<evidence type="ECO:0000259" key="4">
    <source>
        <dbReference type="Pfam" id="PF24595"/>
    </source>
</evidence>
<evidence type="ECO:0000256" key="1">
    <source>
        <dbReference type="ARBA" id="ARBA00022729"/>
    </source>
</evidence>
<organism evidence="5 6">
    <name type="scientific">Flavobacterium suzhouense</name>
    <dbReference type="NCBI Taxonomy" id="1529638"/>
    <lineage>
        <taxon>Bacteria</taxon>
        <taxon>Pseudomonadati</taxon>
        <taxon>Bacteroidota</taxon>
        <taxon>Flavobacteriia</taxon>
        <taxon>Flavobacteriales</taxon>
        <taxon>Flavobacteriaceae</taxon>
        <taxon>Flavobacterium</taxon>
    </lineage>
</organism>
<keyword evidence="1 2" id="KW-0732">Signal</keyword>
<feature type="chain" id="PRO_5046244323" evidence="2">
    <location>
        <begin position="25"/>
        <end position="725"/>
    </location>
</feature>
<evidence type="ECO:0000259" key="3">
    <source>
        <dbReference type="Pfam" id="PF18962"/>
    </source>
</evidence>
<protein>
    <submittedName>
        <fullName evidence="5">T9SS type A sorting domain-containing protein</fullName>
    </submittedName>
</protein>
<dbReference type="EMBL" id="JBHUMD010000026">
    <property type="protein sequence ID" value="MFD2602716.1"/>
    <property type="molecule type" value="Genomic_DNA"/>
</dbReference>
<dbReference type="NCBIfam" id="TIGR04183">
    <property type="entry name" value="Por_Secre_tail"/>
    <property type="match status" value="1"/>
</dbReference>
<proteinExistence type="predicted"/>
<dbReference type="RefSeq" id="WP_379821146.1">
    <property type="nucleotide sequence ID" value="NZ_JBHUMD010000026.1"/>
</dbReference>
<feature type="domain" description="Secretion system C-terminal sorting" evidence="3">
    <location>
        <begin position="652"/>
        <end position="724"/>
    </location>
</feature>
<comment type="caution">
    <text evidence="5">The sequence shown here is derived from an EMBL/GenBank/DDBJ whole genome shotgun (WGS) entry which is preliminary data.</text>
</comment>
<evidence type="ECO:0000256" key="2">
    <source>
        <dbReference type="SAM" id="SignalP"/>
    </source>
</evidence>
<gene>
    <name evidence="5" type="ORF">ACFSR3_11665</name>
</gene>
<dbReference type="Gene3D" id="2.60.40.10">
    <property type="entry name" value="Immunoglobulins"/>
    <property type="match status" value="1"/>
</dbReference>
<name>A0ABW5NUD6_9FLAO</name>
<dbReference type="InterPro" id="IPR008969">
    <property type="entry name" value="CarboxyPept-like_regulatory"/>
</dbReference>
<dbReference type="Pfam" id="PF18962">
    <property type="entry name" value="Por_Secre_tail"/>
    <property type="match status" value="1"/>
</dbReference>
<feature type="signal peptide" evidence="2">
    <location>
        <begin position="1"/>
        <end position="24"/>
    </location>
</feature>
<evidence type="ECO:0000313" key="6">
    <source>
        <dbReference type="Proteomes" id="UP001597480"/>
    </source>
</evidence>
<accession>A0ABW5NUD6</accession>
<dbReference type="InterPro" id="IPR026444">
    <property type="entry name" value="Secre_tail"/>
</dbReference>
<evidence type="ECO:0000313" key="5">
    <source>
        <dbReference type="EMBL" id="MFD2602716.1"/>
    </source>
</evidence>
<keyword evidence="6" id="KW-1185">Reference proteome</keyword>
<feature type="domain" description="DUF7619" evidence="4">
    <location>
        <begin position="500"/>
        <end position="635"/>
    </location>
</feature>
<dbReference type="InterPro" id="IPR055353">
    <property type="entry name" value="DUF7619"/>
</dbReference>